<keyword evidence="3" id="KW-1185">Reference proteome</keyword>
<feature type="non-terminal residue" evidence="2">
    <location>
        <position position="469"/>
    </location>
</feature>
<evidence type="ECO:0000313" key="3">
    <source>
        <dbReference type="Proteomes" id="UP000051952"/>
    </source>
</evidence>
<dbReference type="VEuPathDB" id="TriTrypDB:BSAL_70795"/>
<accession>A0A0S4IZB4</accession>
<evidence type="ECO:0000256" key="1">
    <source>
        <dbReference type="SAM" id="MobiDB-lite"/>
    </source>
</evidence>
<reference evidence="3" key="1">
    <citation type="submission" date="2015-09" db="EMBL/GenBank/DDBJ databases">
        <authorList>
            <consortium name="Pathogen Informatics"/>
        </authorList>
    </citation>
    <scope>NUCLEOTIDE SEQUENCE [LARGE SCALE GENOMIC DNA]</scope>
    <source>
        <strain evidence="3">Lake Konstanz</strain>
    </source>
</reference>
<feature type="non-terminal residue" evidence="2">
    <location>
        <position position="1"/>
    </location>
</feature>
<gene>
    <name evidence="2" type="ORF">BSAL_70795</name>
</gene>
<dbReference type="AlphaFoldDB" id="A0A0S4IZB4"/>
<feature type="compositionally biased region" description="Gly residues" evidence="1">
    <location>
        <begin position="169"/>
        <end position="180"/>
    </location>
</feature>
<name>A0A0S4IZB4_BODSA</name>
<sequence>KRSIKRPPSIFLKETMQRHHLGITCAARPPLSHQFVKSTSTTMEDAPDEAVATASSVASHRETAAALIMQSRSQKLSLHAPLRPSGISLLHHRDGGGEGDRRQGSLDATAHLYAASVQRPQTQHAGGVSGGRRLVSSGSTAGGTGGLWLTDNVRRPSTRGGSSKATVSSGGGGSAPGGFEKGYDGSIQPTEDTSHAPVTLLESQPPQPTNFSTHRSGEILSMLTKRTTSEGSDAVTPSGVMELLMASNSNLRPHTQHLSSRDAAIVSERDRHRQELDGAWKRLHKAQESAAETQRQHEQSKSHLQRALLHICVLDEMSARSALVANELQCRQEQLLLPIAASAWSHVCPPPIVEPPVIRDSDVLRALRSTEKMVSLLHAELRRRDHSWDPLQFEKDHSSELMLAATGGQQGTAAAGGCRRIPAAFDELILRHAIASCEATAAAAITAGRAQAFLRASTSSNMQSESTIP</sequence>
<feature type="region of interest" description="Disordered" evidence="1">
    <location>
        <begin position="118"/>
        <end position="193"/>
    </location>
</feature>
<proteinExistence type="predicted"/>
<evidence type="ECO:0000313" key="2">
    <source>
        <dbReference type="EMBL" id="CUG05148.1"/>
    </source>
</evidence>
<dbReference type="Proteomes" id="UP000051952">
    <property type="component" value="Unassembled WGS sequence"/>
</dbReference>
<dbReference type="EMBL" id="CYKH01000532">
    <property type="protein sequence ID" value="CUG05148.1"/>
    <property type="molecule type" value="Genomic_DNA"/>
</dbReference>
<organism evidence="2 3">
    <name type="scientific">Bodo saltans</name>
    <name type="common">Flagellated protozoan</name>
    <dbReference type="NCBI Taxonomy" id="75058"/>
    <lineage>
        <taxon>Eukaryota</taxon>
        <taxon>Discoba</taxon>
        <taxon>Euglenozoa</taxon>
        <taxon>Kinetoplastea</taxon>
        <taxon>Metakinetoplastina</taxon>
        <taxon>Eubodonida</taxon>
        <taxon>Bodonidae</taxon>
        <taxon>Bodo</taxon>
    </lineage>
</organism>
<protein>
    <submittedName>
        <fullName evidence="2">Uncharacterized protein</fullName>
    </submittedName>
</protein>